<comment type="caution">
    <text evidence="2">The sequence shown here is derived from an EMBL/GenBank/DDBJ whole genome shotgun (WGS) entry which is preliminary data.</text>
</comment>
<dbReference type="Proteomes" id="UP000828236">
    <property type="component" value="Unassembled WGS sequence"/>
</dbReference>
<proteinExistence type="predicted"/>
<organism evidence="2 3">
    <name type="scientific">Dermatophagoides farinae</name>
    <name type="common">American house dust mite</name>
    <dbReference type="NCBI Taxonomy" id="6954"/>
    <lineage>
        <taxon>Eukaryota</taxon>
        <taxon>Metazoa</taxon>
        <taxon>Ecdysozoa</taxon>
        <taxon>Arthropoda</taxon>
        <taxon>Chelicerata</taxon>
        <taxon>Arachnida</taxon>
        <taxon>Acari</taxon>
        <taxon>Acariformes</taxon>
        <taxon>Sarcoptiformes</taxon>
        <taxon>Astigmata</taxon>
        <taxon>Psoroptidia</taxon>
        <taxon>Analgoidea</taxon>
        <taxon>Pyroglyphidae</taxon>
        <taxon>Dermatophagoidinae</taxon>
        <taxon>Dermatophagoides</taxon>
    </lineage>
</organism>
<protein>
    <submittedName>
        <fullName evidence="2">Uncharacterized protein</fullName>
    </submittedName>
</protein>
<gene>
    <name evidence="2" type="ORF">DERF_012736</name>
    <name evidence="1" type="ORF">HUG17_8691</name>
</gene>
<accession>A0A922HQ50</accession>
<name>A0A922HQ50_DERFA</name>
<dbReference type="EMBL" id="ASGP02000006">
    <property type="protein sequence ID" value="KAH9501927.1"/>
    <property type="molecule type" value="Genomic_DNA"/>
</dbReference>
<dbReference type="EMBL" id="SDOV01000008">
    <property type="protein sequence ID" value="KAH7637587.1"/>
    <property type="molecule type" value="Genomic_DNA"/>
</dbReference>
<evidence type="ECO:0000313" key="1">
    <source>
        <dbReference type="EMBL" id="KAH7637587.1"/>
    </source>
</evidence>
<keyword evidence="3" id="KW-1185">Reference proteome</keyword>
<reference evidence="1" key="3">
    <citation type="journal article" date="2021" name="World Allergy Organ. J.">
        <title>Chromosome-level assembly of Dermatophagoides farinae genome and transcriptome reveals two novel allergens Der f 37 and Der f 39.</title>
        <authorList>
            <person name="Chen J."/>
            <person name="Cai Z."/>
            <person name="Fan D."/>
            <person name="Hu J."/>
            <person name="Hou Y."/>
            <person name="He Y."/>
            <person name="Zhang Z."/>
            <person name="Zhao Z."/>
            <person name="Gao P."/>
            <person name="Hu W."/>
            <person name="Sun J."/>
            <person name="Li J."/>
            <person name="Ji K."/>
        </authorList>
    </citation>
    <scope>NUCLEOTIDE SEQUENCE</scope>
    <source>
        <strain evidence="1">JKM2019</strain>
    </source>
</reference>
<dbReference type="Proteomes" id="UP000790347">
    <property type="component" value="Unassembled WGS sequence"/>
</dbReference>
<reference evidence="2" key="1">
    <citation type="submission" date="2013-05" db="EMBL/GenBank/DDBJ databases">
        <authorList>
            <person name="Yim A.K.Y."/>
            <person name="Chan T.F."/>
            <person name="Ji K.M."/>
            <person name="Liu X.Y."/>
            <person name="Zhou J.W."/>
            <person name="Li R.Q."/>
            <person name="Yang K.Y."/>
            <person name="Li J."/>
            <person name="Li M."/>
            <person name="Law P.T.W."/>
            <person name="Wu Y.L."/>
            <person name="Cai Z.L."/>
            <person name="Qin H."/>
            <person name="Bao Y."/>
            <person name="Leung R.K.K."/>
            <person name="Ng P.K.S."/>
            <person name="Zou J."/>
            <person name="Zhong X.J."/>
            <person name="Ran P.X."/>
            <person name="Zhong N.S."/>
            <person name="Liu Z.G."/>
            <person name="Tsui S.K.W."/>
        </authorList>
    </citation>
    <scope>NUCLEOTIDE SEQUENCE</scope>
    <source>
        <strain evidence="2">Derf</strain>
        <tissue evidence="2">Whole organism</tissue>
    </source>
</reference>
<reference evidence="1" key="2">
    <citation type="submission" date="2020-06" db="EMBL/GenBank/DDBJ databases">
        <authorList>
            <person name="Ji K."/>
            <person name="Li J."/>
        </authorList>
    </citation>
    <scope>NUCLEOTIDE SEQUENCE</scope>
    <source>
        <strain evidence="1">JKM2019</strain>
        <tissue evidence="1">Whole body</tissue>
    </source>
</reference>
<sequence length="150" mass="17599">MSRKNRNLRPTLENCLLFAFHQPKPLFGDKERAEVECMVEKIIPILKEFFIQLSISLVPDTVETAQRFRSGLQYIVDELGNGSILDRVPCVQVDEYIKNCKELSLPIEYPSVHYSHVTDEQISRIPHNHWWWFVQPISDNDSDEQQDEKV</sequence>
<dbReference type="AlphaFoldDB" id="A0A922HQ50"/>
<evidence type="ECO:0000313" key="2">
    <source>
        <dbReference type="EMBL" id="KAH9501927.1"/>
    </source>
</evidence>
<evidence type="ECO:0000313" key="3">
    <source>
        <dbReference type="Proteomes" id="UP000790347"/>
    </source>
</evidence>
<reference evidence="2" key="4">
    <citation type="journal article" date="2022" name="Res Sq">
        <title>Comparative Genomics Reveals Insights into the Divergent Evolution of Astigmatic Mites and Household Pest Adaptations.</title>
        <authorList>
            <person name="Xiong Q."/>
            <person name="Wan A.T.-Y."/>
            <person name="Liu X.-Y."/>
            <person name="Fung C.S.-H."/>
            <person name="Xiao X."/>
            <person name="Malainual N."/>
            <person name="Hou J."/>
            <person name="Wang L."/>
            <person name="Wang M."/>
            <person name="Yang K."/>
            <person name="Cui Y."/>
            <person name="Leung E."/>
            <person name="Nong W."/>
            <person name="Shin S.-K."/>
            <person name="Au S."/>
            <person name="Jeong K.Y."/>
            <person name="Chew F.T."/>
            <person name="Hui J."/>
            <person name="Leung T.F."/>
            <person name="Tungtrongchitr A."/>
            <person name="Zhong N."/>
            <person name="Liu Z."/>
            <person name="Tsui S."/>
        </authorList>
    </citation>
    <scope>NUCLEOTIDE SEQUENCE</scope>
    <source>
        <strain evidence="2">Derf</strain>
        <tissue evidence="2">Whole organism</tissue>
    </source>
</reference>